<evidence type="ECO:0000313" key="2">
    <source>
        <dbReference type="WBParaSite" id="PS1159_v2.g9540.t3"/>
    </source>
</evidence>
<dbReference type="WBParaSite" id="PS1159_v2.g9540.t3">
    <property type="protein sequence ID" value="PS1159_v2.g9540.t3"/>
    <property type="gene ID" value="PS1159_v2.g9540"/>
</dbReference>
<proteinExistence type="predicted"/>
<evidence type="ECO:0000313" key="1">
    <source>
        <dbReference type="Proteomes" id="UP000887580"/>
    </source>
</evidence>
<organism evidence="1 2">
    <name type="scientific">Panagrolaimus sp. PS1159</name>
    <dbReference type="NCBI Taxonomy" id="55785"/>
    <lineage>
        <taxon>Eukaryota</taxon>
        <taxon>Metazoa</taxon>
        <taxon>Ecdysozoa</taxon>
        <taxon>Nematoda</taxon>
        <taxon>Chromadorea</taxon>
        <taxon>Rhabditida</taxon>
        <taxon>Tylenchina</taxon>
        <taxon>Panagrolaimomorpha</taxon>
        <taxon>Panagrolaimoidea</taxon>
        <taxon>Panagrolaimidae</taxon>
        <taxon>Panagrolaimus</taxon>
    </lineage>
</organism>
<sequence>MSTVHCRLIFRSFTGEQIAIFLKECENHEFVYLINFITGQSVHYGTGTDAFDERHEVQFSFNLKPLGELGFTKEQKYDGIVLAECELASNFKRILRSLEYQLAEDATVLYTPLSKDIYPKFFQLQSVFSVNRILFGNIVNKRVFAPTFGFDQPVDASSTSHNVFKKYLQEQRDMVDDVDTNMLMICEHDREELSICFPDILNDKMKLAEYRSNERVVEIKFKYLAIRRLIVTPRCDENGVRVTFTFQLNYSPSVYVHEKSSQPSGAKKLYFRPPSRYLTWNKGYDLERVTSYASCLVIETRDVNARSLLDCLDRFRKCITYGIEYRFLDRSPNINVKNYAKNFFMDKKDLPDKYLKYIEPEYFPLVYAVQAILSRKETMYDYLFRPTFNKFEEFLALVTERFENDLINEPDAITTVLDKKGYMRVRKVVVTPTRKLYANPELIMGNRSLRKQGADGMLRVTPTRKLYANPELIMGNRSLRKKGADGMLRVVFRDDNGMNLSGLPHFFIETTVKGTLSYPMDVGFHQFSYLCSSNSQLRDHGCYFLAGTPDDVKKFREGCGQFKSEAIPKMMSRLAQCFTQAQQLGISIKREDYSDTFDYTGGADGNGKAYTFSDGCGILSKRYCEKIVQDLKLGDCLPSCYQIRFQGYKGVITMNSFMDEIREYAKRNNRKPVTEKGEALPWYEQSIIFRPSQMKFYAPREKHVEIVKISAPIAVSLNKPLINILDQVSEMHGVDSHKRMCDRIFELLENDVDRIVSALVDEPAAFITLNEFPKYIFYDRLRDFNITEEPFFRSLLRSSALVSLHQLVDKMQIRIPTSQGRMMFGVVDETGLLQYGQVFFQYTTNASVKYPGPYADKVVHTGLVMITKNPSVVAGDVRMFEAVDLPCLHDLVDVIVFPQSGPRPHPDEMAGSDLDGDEYSIFWDPLLLLDRNEPAFDFTAPPAPKPPHRDDVLNKLTESMISFFTSYVSQDSIGAIANSHVANSDLYGINSEHCHNIAIKHNQAVDFPKSGQVPAPLKKGWEEGLPPEKVERYPNFMAKSSQASYKSIRLLGDLYNRVIEIREIIRIEDLISADEIISVDESVMYEGWKEYIDNADAVYTEYCILIGGLMETYGIANEGQLFSGRFTALKKRLTDKENDNFDMYNSEHMIQEQLAEIYSRFREQFFEAFGGIEEHTDFDEFKFNGTRETFRRVCNNPRSELRMKASAYYYVAYSNRKHLSFGWLVADILEYNRKQYCLQPDNRRLSLYPLNDRLSEYINDTCASPEFKSRFDEFNRNVEMVIEKGSSIDFISYHSGVLCNYFIGLRKLLFFFRLWAEKHNIKADPKRLDGLFIRFGLGEFQAGSGGWLTVVAMSVNQPVVDVEVQLGGIGKKFWDLIRFIMTRQFGNMKKVTLEPITKRTLDETHCRPLYYAAIDTFYSIAVNRRFENLPGGNANDKLIEKVAEGSIFIIELPRIAVEDYQDLCSRVAKRCGLSYVVLRKKPDRVNQKSFRVAVKPVGTFIAVRKFRSLLEVSPCMSIVDLEKRSNRIAVETYKRIQFYSDLKRSLEDDFIFIK</sequence>
<reference evidence="2" key="1">
    <citation type="submission" date="2022-11" db="UniProtKB">
        <authorList>
            <consortium name="WormBaseParasite"/>
        </authorList>
    </citation>
    <scope>IDENTIFICATION</scope>
</reference>
<protein>
    <submittedName>
        <fullName evidence="2">RNA-directed RNA polymerase</fullName>
    </submittedName>
</protein>
<dbReference type="Proteomes" id="UP000887580">
    <property type="component" value="Unplaced"/>
</dbReference>
<accession>A0AC35GWQ4</accession>
<name>A0AC35GWQ4_9BILA</name>